<dbReference type="EMBL" id="CP006664">
    <property type="protein sequence ID" value="AIJ09806.1"/>
    <property type="molecule type" value="Genomic_DNA"/>
</dbReference>
<organism evidence="1 2">
    <name type="scientific">Edwardsiella anguillarum ET080813</name>
    <dbReference type="NCBI Taxonomy" id="667120"/>
    <lineage>
        <taxon>Bacteria</taxon>
        <taxon>Pseudomonadati</taxon>
        <taxon>Pseudomonadota</taxon>
        <taxon>Gammaproteobacteria</taxon>
        <taxon>Enterobacterales</taxon>
        <taxon>Hafniaceae</taxon>
        <taxon>Edwardsiella</taxon>
    </lineage>
</organism>
<evidence type="ECO:0000313" key="1">
    <source>
        <dbReference type="EMBL" id="AIJ09806.1"/>
    </source>
</evidence>
<dbReference type="KEGG" id="ete:ETEE_3384"/>
<dbReference type="HOGENOM" id="CLU_3183097_0_0_6"/>
<evidence type="ECO:0000313" key="2">
    <source>
        <dbReference type="Proteomes" id="UP000028681"/>
    </source>
</evidence>
<dbReference type="Proteomes" id="UP000028681">
    <property type="component" value="Chromosome"/>
</dbReference>
<dbReference type="AlphaFoldDB" id="A0A076LPI2"/>
<accession>A0A076LPI2</accession>
<sequence length="46" mass="5499">MIEIFNPRAQVAIKMLSMEIYYTFSISTCKTLSMSFQHGWLLYQLY</sequence>
<gene>
    <name evidence="1" type="ORF">ETEE_3384</name>
</gene>
<proteinExistence type="predicted"/>
<reference evidence="1 2" key="1">
    <citation type="journal article" date="2012" name="PLoS ONE">
        <title>Edwardsiella comparative phylogenomics reveal the new intra/inter-species taxonomic relationships, virulence evolution and niche adaptation mechanisms.</title>
        <authorList>
            <person name="Yang M."/>
            <person name="Lv Y."/>
            <person name="Xiao J."/>
            <person name="Wu H."/>
            <person name="Zheng H."/>
            <person name="Liu Q."/>
            <person name="Zhang Y."/>
            <person name="Wang Q."/>
        </authorList>
    </citation>
    <scope>NUCLEOTIDE SEQUENCE [LARGE SCALE GENOMIC DNA]</scope>
    <source>
        <strain evidence="2">080813</strain>
    </source>
</reference>
<protein>
    <submittedName>
        <fullName evidence="1">Uncharacterized protein</fullName>
    </submittedName>
</protein>
<name>A0A076LPI2_9GAMM</name>